<reference evidence="6 7" key="1">
    <citation type="journal article" date="2023" name="bioRxiv">
        <title>High-quality genome assemblies of four members of thePodospora anserinaspecies complex.</title>
        <authorList>
            <person name="Ament-Velasquez S.L."/>
            <person name="Vogan A.A."/>
            <person name="Wallerman O."/>
            <person name="Hartmann F."/>
            <person name="Gautier V."/>
            <person name="Silar P."/>
            <person name="Giraud T."/>
            <person name="Johannesson H."/>
        </authorList>
    </citation>
    <scope>NUCLEOTIDE SEQUENCE [LARGE SCALE GENOMIC DNA]</scope>
    <source>
        <strain evidence="6 7">CBS 411.78</strain>
    </source>
</reference>
<dbReference type="RefSeq" id="XP_062764203.1">
    <property type="nucleotide sequence ID" value="XM_062912966.1"/>
</dbReference>
<evidence type="ECO:0000259" key="5">
    <source>
        <dbReference type="PROSITE" id="PS51782"/>
    </source>
</evidence>
<comment type="similarity">
    <text evidence="3">Belongs to the secreted LysM effector family.</text>
</comment>
<name>A0ABR0H8M9_9PEZI</name>
<dbReference type="EMBL" id="JAFFHB010000007">
    <property type="protein sequence ID" value="KAK4664237.1"/>
    <property type="molecule type" value="Genomic_DNA"/>
</dbReference>
<protein>
    <recommendedName>
        <fullName evidence="5">LysM domain-containing protein</fullName>
    </recommendedName>
</protein>
<gene>
    <name evidence="6" type="ORF">QC763_503800</name>
</gene>
<organism evidence="6 7">
    <name type="scientific">Podospora pseudopauciseta</name>
    <dbReference type="NCBI Taxonomy" id="2093780"/>
    <lineage>
        <taxon>Eukaryota</taxon>
        <taxon>Fungi</taxon>
        <taxon>Dikarya</taxon>
        <taxon>Ascomycota</taxon>
        <taxon>Pezizomycotina</taxon>
        <taxon>Sordariomycetes</taxon>
        <taxon>Sordariomycetidae</taxon>
        <taxon>Sordariales</taxon>
        <taxon>Podosporaceae</taxon>
        <taxon>Podospora</taxon>
    </lineage>
</organism>
<evidence type="ECO:0000256" key="3">
    <source>
        <dbReference type="ARBA" id="ARBA00044955"/>
    </source>
</evidence>
<evidence type="ECO:0000256" key="1">
    <source>
        <dbReference type="ARBA" id="ARBA00022669"/>
    </source>
</evidence>
<evidence type="ECO:0000256" key="2">
    <source>
        <dbReference type="ARBA" id="ARBA00023026"/>
    </source>
</evidence>
<keyword evidence="2" id="KW-0843">Virulence</keyword>
<dbReference type="PANTHER" id="PTHR34997:SF1">
    <property type="entry name" value="PEPTIDOGLYCAN-BINDING LYSIN DOMAIN"/>
    <property type="match status" value="1"/>
</dbReference>
<dbReference type="PROSITE" id="PS51782">
    <property type="entry name" value="LYSM"/>
    <property type="match status" value="1"/>
</dbReference>
<feature type="compositionally biased region" description="Pro residues" evidence="4">
    <location>
        <begin position="530"/>
        <end position="540"/>
    </location>
</feature>
<evidence type="ECO:0000256" key="4">
    <source>
        <dbReference type="SAM" id="MobiDB-lite"/>
    </source>
</evidence>
<dbReference type="Gene3D" id="3.10.350.10">
    <property type="entry name" value="LysM domain"/>
    <property type="match status" value="2"/>
</dbReference>
<dbReference type="Pfam" id="PF01476">
    <property type="entry name" value="LysM"/>
    <property type="match status" value="1"/>
</dbReference>
<comment type="caution">
    <text evidence="6">The sequence shown here is derived from an EMBL/GenBank/DDBJ whole genome shotgun (WGS) entry which is preliminary data.</text>
</comment>
<dbReference type="Proteomes" id="UP001326199">
    <property type="component" value="Unassembled WGS sequence"/>
</dbReference>
<dbReference type="InterPro" id="IPR036779">
    <property type="entry name" value="LysM_dom_sf"/>
</dbReference>
<proteinExistence type="inferred from homology"/>
<dbReference type="GeneID" id="87933309"/>
<dbReference type="PANTHER" id="PTHR34997">
    <property type="entry name" value="AM15"/>
    <property type="match status" value="1"/>
</dbReference>
<keyword evidence="7" id="KW-1185">Reference proteome</keyword>
<evidence type="ECO:0000313" key="6">
    <source>
        <dbReference type="EMBL" id="KAK4664237.1"/>
    </source>
</evidence>
<feature type="domain" description="LysM" evidence="5">
    <location>
        <begin position="228"/>
        <end position="274"/>
    </location>
</feature>
<dbReference type="InterPro" id="IPR018392">
    <property type="entry name" value="LysM"/>
</dbReference>
<feature type="region of interest" description="Disordered" evidence="4">
    <location>
        <begin position="512"/>
        <end position="540"/>
    </location>
</feature>
<accession>A0ABR0H8M9</accession>
<evidence type="ECO:0000313" key="7">
    <source>
        <dbReference type="Proteomes" id="UP001326199"/>
    </source>
</evidence>
<keyword evidence="1" id="KW-0147">Chitin-binding</keyword>
<sequence length="540" mass="59948">MPLSASGQYCDAIVATWKNRDNYTDAQKCSDCELGLGKAQLSSPFGYDAEAAAGFSSLTQSCKKTGYNYATPTSYALNSAGTAPPPQRTRSTGTKYVVKAGGTCRTIAGLAGVGSYQLINENGLDLSCNLLPPANESICMPEKCETFELVVGQTCDDIMEEYGMTKAQFAGLESLHQPVVQESWRLERLVSLRQREMRSPPTPLCRQITILIRTSTAVSGMLINTDIGTPQVQPDEYCQMIYLKFSISVDGFYFLNPNLDKNCTNLWKDTAYCVKPVGNIVTYPGYKTSTASTSFTRPTPQPTASAAPIPIPTLHPKAPGTVNECFLRRNAWESFFMANNPLFAGGNNCTSWASVGDVTIQQLLEWNPNLSATKCEFKPGSSYCVRKWETEPPQLEPPHDYCLPADPSRIPDTTLQPKDCSCYFGLRAKDKSFFNCTQFPLNFSITLSTVLNPQPMAWLHPHDLQPKPLDPYEHGWLYPTVCRASWHRHSLPRHDKQSLHLYSHQATHLNAETNHRPIKHHKTTRLNSSPEPPSANPTRC</sequence>
<dbReference type="InterPro" id="IPR052210">
    <property type="entry name" value="LysM1-like"/>
</dbReference>